<evidence type="ECO:0000256" key="1">
    <source>
        <dbReference type="ARBA" id="ARBA00004651"/>
    </source>
</evidence>
<dbReference type="PIRSF" id="PIRSF035875">
    <property type="entry name" value="RNase_BN"/>
    <property type="match status" value="1"/>
</dbReference>
<feature type="transmembrane region" description="Helical" evidence="7">
    <location>
        <begin position="140"/>
        <end position="167"/>
    </location>
</feature>
<dbReference type="NCBIfam" id="TIGR00765">
    <property type="entry name" value="yihY_not_rbn"/>
    <property type="match status" value="1"/>
</dbReference>
<keyword evidence="4 7" id="KW-1133">Transmembrane helix</keyword>
<dbReference type="InterPro" id="IPR017039">
    <property type="entry name" value="Virul_fac_BrkB"/>
</dbReference>
<organism evidence="8 9">
    <name type="scientific">Myxacorys almedinensis A</name>
    <dbReference type="NCBI Taxonomy" id="2690445"/>
    <lineage>
        <taxon>Bacteria</taxon>
        <taxon>Bacillati</taxon>
        <taxon>Cyanobacteriota</taxon>
        <taxon>Cyanophyceae</taxon>
        <taxon>Leptolyngbyales</taxon>
        <taxon>Leptolyngbyaceae</taxon>
        <taxon>Myxacorys</taxon>
        <taxon>Myxacorys almedinensis</taxon>
    </lineage>
</organism>
<feature type="transmembrane region" description="Helical" evidence="7">
    <location>
        <begin position="248"/>
        <end position="269"/>
    </location>
</feature>
<evidence type="ECO:0000256" key="6">
    <source>
        <dbReference type="SAM" id="MobiDB-lite"/>
    </source>
</evidence>
<feature type="transmembrane region" description="Helical" evidence="7">
    <location>
        <begin position="30"/>
        <end position="53"/>
    </location>
</feature>
<evidence type="ECO:0000256" key="5">
    <source>
        <dbReference type="ARBA" id="ARBA00023136"/>
    </source>
</evidence>
<evidence type="ECO:0000313" key="9">
    <source>
        <dbReference type="Proteomes" id="UP000646053"/>
    </source>
</evidence>
<dbReference type="Pfam" id="PF03631">
    <property type="entry name" value="Virul_fac_BrkB"/>
    <property type="match status" value="1"/>
</dbReference>
<dbReference type="Proteomes" id="UP000646053">
    <property type="component" value="Unassembled WGS sequence"/>
</dbReference>
<evidence type="ECO:0000256" key="4">
    <source>
        <dbReference type="ARBA" id="ARBA00022989"/>
    </source>
</evidence>
<evidence type="ECO:0000256" key="3">
    <source>
        <dbReference type="ARBA" id="ARBA00022692"/>
    </source>
</evidence>
<keyword evidence="2" id="KW-1003">Cell membrane</keyword>
<evidence type="ECO:0000256" key="7">
    <source>
        <dbReference type="SAM" id="Phobius"/>
    </source>
</evidence>
<gene>
    <name evidence="8" type="ORF">GS601_08710</name>
</gene>
<feature type="transmembrane region" description="Helical" evidence="7">
    <location>
        <begin position="215"/>
        <end position="236"/>
    </location>
</feature>
<reference evidence="8" key="1">
    <citation type="submission" date="2019-12" db="EMBL/GenBank/DDBJ databases">
        <title>High-Quality draft genome sequences of three cyanobacteria isolated from the limestone walls of the Old Cathedral of Coimbra.</title>
        <authorList>
            <person name="Tiago I."/>
            <person name="Soares F."/>
            <person name="Portugal A."/>
        </authorList>
    </citation>
    <scope>NUCLEOTIDE SEQUENCE</scope>
    <source>
        <strain evidence="8">A</strain>
    </source>
</reference>
<feature type="transmembrane region" description="Helical" evidence="7">
    <location>
        <begin position="94"/>
        <end position="111"/>
    </location>
</feature>
<keyword evidence="9" id="KW-1185">Reference proteome</keyword>
<accession>A0A8J7YZF5</accession>
<dbReference type="GO" id="GO:0005886">
    <property type="term" value="C:plasma membrane"/>
    <property type="evidence" value="ECO:0007669"/>
    <property type="project" value="UniProtKB-SubCell"/>
</dbReference>
<feature type="compositionally biased region" description="Basic residues" evidence="6">
    <location>
        <begin position="300"/>
        <end position="319"/>
    </location>
</feature>
<comment type="subcellular location">
    <subcellularLocation>
        <location evidence="1">Cell membrane</location>
        <topology evidence="1">Multi-pass membrane protein</topology>
    </subcellularLocation>
</comment>
<name>A0A8J7YZF5_9CYAN</name>
<dbReference type="RefSeq" id="WP_162422889.1">
    <property type="nucleotide sequence ID" value="NZ_WVIE01000008.1"/>
</dbReference>
<dbReference type="AlphaFoldDB" id="A0A8J7YZF5"/>
<protein>
    <submittedName>
        <fullName evidence="8">YihY family inner membrane protein</fullName>
    </submittedName>
</protein>
<proteinExistence type="predicted"/>
<dbReference type="PANTHER" id="PTHR30213:SF1">
    <property type="entry name" value="INNER MEMBRANE PROTEIN YHJD"/>
    <property type="match status" value="1"/>
</dbReference>
<keyword evidence="3 7" id="KW-0812">Transmembrane</keyword>
<dbReference type="PANTHER" id="PTHR30213">
    <property type="entry name" value="INNER MEMBRANE PROTEIN YHJD"/>
    <property type="match status" value="1"/>
</dbReference>
<feature type="region of interest" description="Disordered" evidence="6">
    <location>
        <begin position="294"/>
        <end position="319"/>
    </location>
</feature>
<keyword evidence="5 7" id="KW-0472">Membrane</keyword>
<dbReference type="EMBL" id="WVIE01000008">
    <property type="protein sequence ID" value="NDJ17369.1"/>
    <property type="molecule type" value="Genomic_DNA"/>
</dbReference>
<feature type="transmembrane region" description="Helical" evidence="7">
    <location>
        <begin position="179"/>
        <end position="203"/>
    </location>
</feature>
<sequence length="319" mass="35633">MTIFRKGWRLLKATIEEWQVNDASLLASSLAYVTVFSLAPLMVIVVMVVGAIFGESTAQEQIVAQLAEFMGEEGAQLMATAIENMRAEAEGGPIQLVISLGFLIFGASGVFSQIQHALDRIWEVKPIPERQWLHFLRKRLLSFAMILAVAFLLLVSFVGTTALAAIVEYLNELAPGLGYVWHLLRWILTFTVTTVIFAMMYTILPDAEIEWRNTVIGAVITTILFLLGQALFGLFLNQTDFGSAYGVAGSFIIVITWIYYAAQVLFIGATFTKVFAQQRGVPIVPSDYAVPISHEERHSRSARQKRQKSPPLRLRHPRR</sequence>
<comment type="caution">
    <text evidence="8">The sequence shown here is derived from an EMBL/GenBank/DDBJ whole genome shotgun (WGS) entry which is preliminary data.</text>
</comment>
<evidence type="ECO:0000256" key="2">
    <source>
        <dbReference type="ARBA" id="ARBA00022475"/>
    </source>
</evidence>
<evidence type="ECO:0000313" key="8">
    <source>
        <dbReference type="EMBL" id="NDJ17369.1"/>
    </source>
</evidence>